<reference evidence="1 2" key="1">
    <citation type="submission" date="2019-10" db="EMBL/GenBank/DDBJ databases">
        <authorList>
            <person name="Karimi E."/>
        </authorList>
    </citation>
    <scope>NUCLEOTIDE SEQUENCE [LARGE SCALE GENOMIC DNA]</scope>
    <source>
        <strain evidence="1">Aeromonas sp. 8C</strain>
    </source>
</reference>
<organism evidence="1 2">
    <name type="scientific">Aeromonas veronii</name>
    <dbReference type="NCBI Taxonomy" id="654"/>
    <lineage>
        <taxon>Bacteria</taxon>
        <taxon>Pseudomonadati</taxon>
        <taxon>Pseudomonadota</taxon>
        <taxon>Gammaproteobacteria</taxon>
        <taxon>Aeromonadales</taxon>
        <taxon>Aeromonadaceae</taxon>
        <taxon>Aeromonas</taxon>
    </lineage>
</organism>
<evidence type="ECO:0000313" key="2">
    <source>
        <dbReference type="Proteomes" id="UP000439123"/>
    </source>
</evidence>
<gene>
    <name evidence="1" type="ORF">AERO8C_70699</name>
</gene>
<dbReference type="AlphaFoldDB" id="A0A653LCD7"/>
<dbReference type="EMBL" id="CABWLC010000020">
    <property type="protein sequence ID" value="VXA89070.1"/>
    <property type="molecule type" value="Genomic_DNA"/>
</dbReference>
<proteinExistence type="predicted"/>
<protein>
    <submittedName>
        <fullName evidence="1">Uncharacterized protein</fullName>
    </submittedName>
</protein>
<dbReference type="Proteomes" id="UP000439123">
    <property type="component" value="Unassembled WGS sequence"/>
</dbReference>
<evidence type="ECO:0000313" key="1">
    <source>
        <dbReference type="EMBL" id="VXA89070.1"/>
    </source>
</evidence>
<sequence>MVGFALGKLLAEAVAKGEARRHYPALLICHLDHTTDLFMKRRPNGAFHCSPRSVFSQ</sequence>
<accession>A0A653LCD7</accession>
<name>A0A653LCD7_AERVE</name>